<evidence type="ECO:0000256" key="9">
    <source>
        <dbReference type="PROSITE-ProRule" id="PRU00108"/>
    </source>
</evidence>
<evidence type="ECO:0000256" key="4">
    <source>
        <dbReference type="ARBA" id="ARBA00023054"/>
    </source>
</evidence>
<dbReference type="InterPro" id="IPR017970">
    <property type="entry name" value="Homeobox_CS"/>
</dbReference>
<dbReference type="PANTHER" id="PTHR45654:SF1">
    <property type="entry name" value="HOMEOBOX-LEUCINE ZIPPER PROTEIN HDG11"/>
    <property type="match status" value="1"/>
</dbReference>
<proteinExistence type="inferred from homology"/>
<dbReference type="SUPFAM" id="SSF46689">
    <property type="entry name" value="Homeodomain-like"/>
    <property type="match status" value="1"/>
</dbReference>
<dbReference type="Gene3D" id="3.30.530.20">
    <property type="match status" value="1"/>
</dbReference>
<feature type="domain" description="Homeobox" evidence="12">
    <location>
        <begin position="13"/>
        <end position="73"/>
    </location>
</feature>
<dbReference type="InterPro" id="IPR001356">
    <property type="entry name" value="HD"/>
</dbReference>
<evidence type="ECO:0000256" key="6">
    <source>
        <dbReference type="ARBA" id="ARBA00023155"/>
    </source>
</evidence>
<evidence type="ECO:0000256" key="1">
    <source>
        <dbReference type="ARBA" id="ARBA00004123"/>
    </source>
</evidence>
<dbReference type="InterPro" id="IPR042160">
    <property type="entry name" value="HD-Zip_IV"/>
</dbReference>
<feature type="compositionally biased region" description="Polar residues" evidence="11">
    <location>
        <begin position="1265"/>
        <end position="1287"/>
    </location>
</feature>
<dbReference type="GO" id="GO:0008289">
    <property type="term" value="F:lipid binding"/>
    <property type="evidence" value="ECO:0007669"/>
    <property type="project" value="InterPro"/>
</dbReference>
<feature type="region of interest" description="Disordered" evidence="11">
    <location>
        <begin position="1110"/>
        <end position="1306"/>
    </location>
</feature>
<evidence type="ECO:0000256" key="11">
    <source>
        <dbReference type="SAM" id="MobiDB-lite"/>
    </source>
</evidence>
<feature type="compositionally biased region" description="Basic and acidic residues" evidence="11">
    <location>
        <begin position="829"/>
        <end position="838"/>
    </location>
</feature>
<comment type="caution">
    <text evidence="14">The sequence shown here is derived from an EMBL/GenBank/DDBJ whole genome shotgun (WGS) entry which is preliminary data.</text>
</comment>
<dbReference type="SMART" id="SM00234">
    <property type="entry name" value="START"/>
    <property type="match status" value="1"/>
</dbReference>
<dbReference type="Gene3D" id="1.10.10.60">
    <property type="entry name" value="Homeodomain-like"/>
    <property type="match status" value="1"/>
</dbReference>
<name>A0A2U1L2G2_ARTAN</name>
<dbReference type="FunFam" id="1.10.10.60:FF:000229">
    <property type="entry name" value="Homeobox-leucine zipper protein HDG1"/>
    <property type="match status" value="1"/>
</dbReference>
<comment type="subcellular location">
    <subcellularLocation>
        <location evidence="1 9 10">Nucleus</location>
    </subcellularLocation>
</comment>
<dbReference type="PROSITE" id="PS00027">
    <property type="entry name" value="HOMEOBOX_1"/>
    <property type="match status" value="1"/>
</dbReference>
<keyword evidence="15" id="KW-1185">Reference proteome</keyword>
<dbReference type="CDD" id="cd08875">
    <property type="entry name" value="START_ArGLABRA2_like"/>
    <property type="match status" value="1"/>
</dbReference>
<evidence type="ECO:0000259" key="12">
    <source>
        <dbReference type="PROSITE" id="PS50071"/>
    </source>
</evidence>
<dbReference type="GO" id="GO:0005634">
    <property type="term" value="C:nucleus"/>
    <property type="evidence" value="ECO:0007669"/>
    <property type="project" value="UniProtKB-SubCell"/>
</dbReference>
<evidence type="ECO:0000256" key="5">
    <source>
        <dbReference type="ARBA" id="ARBA00023125"/>
    </source>
</evidence>
<evidence type="ECO:0000256" key="8">
    <source>
        <dbReference type="ARBA" id="ARBA00023242"/>
    </source>
</evidence>
<dbReference type="Pfam" id="PF01852">
    <property type="entry name" value="START"/>
    <property type="match status" value="1"/>
</dbReference>
<dbReference type="FunFam" id="3.30.530.20:FF:000026">
    <property type="entry name" value="Homeobox-leucine zipper protein GLABRA 2"/>
    <property type="match status" value="1"/>
</dbReference>
<feature type="compositionally biased region" description="Basic and acidic residues" evidence="11">
    <location>
        <begin position="1219"/>
        <end position="1230"/>
    </location>
</feature>
<feature type="region of interest" description="Disordered" evidence="11">
    <location>
        <begin position="629"/>
        <end position="658"/>
    </location>
</feature>
<keyword evidence="5 9" id="KW-0238">DNA-binding</keyword>
<keyword evidence="3" id="KW-0805">Transcription regulation</keyword>
<dbReference type="InterPro" id="IPR009057">
    <property type="entry name" value="Homeodomain-like_sf"/>
</dbReference>
<accession>A0A2U1L2G2</accession>
<feature type="compositionally biased region" description="Polar residues" evidence="11">
    <location>
        <begin position="636"/>
        <end position="658"/>
    </location>
</feature>
<feature type="compositionally biased region" description="Basic residues" evidence="11">
    <location>
        <begin position="1151"/>
        <end position="1167"/>
    </location>
</feature>
<dbReference type="InterPro" id="IPR058594">
    <property type="entry name" value="PB1-like_dom_pln"/>
</dbReference>
<feature type="compositionally biased region" description="Basic residues" evidence="11">
    <location>
        <begin position="1293"/>
        <end position="1306"/>
    </location>
</feature>
<dbReference type="SUPFAM" id="SSF55961">
    <property type="entry name" value="Bet v1-like"/>
    <property type="match status" value="2"/>
</dbReference>
<feature type="domain" description="START" evidence="13">
    <location>
        <begin position="200"/>
        <end position="438"/>
    </location>
</feature>
<evidence type="ECO:0000256" key="2">
    <source>
        <dbReference type="ARBA" id="ARBA00006789"/>
    </source>
</evidence>
<dbReference type="Pfam" id="PF00046">
    <property type="entry name" value="Homeodomain"/>
    <property type="match status" value="1"/>
</dbReference>
<feature type="compositionally biased region" description="Polar residues" evidence="11">
    <location>
        <begin position="1231"/>
        <end position="1241"/>
    </location>
</feature>
<dbReference type="PANTHER" id="PTHR45654">
    <property type="entry name" value="HOMEOBOX-LEUCINE ZIPPER PROTEIN MERISTEM L1"/>
    <property type="match status" value="1"/>
</dbReference>
<dbReference type="OrthoDB" id="6159439at2759"/>
<sequence>MEYGGGSGGADSSDKKKRYHRHTALQIQILESTFKDCPHPDEKTRMQLSRELGLAPRQIKFWFQNRRTQMKAQHERADNCALRAENDKIRCENIVIREALKNLVCPTCGGPPIGDDCYFDEQKLRFENAQLKEELDRVSSIAAKYIGRPMLQLPPVQPVHMSSLDLSMASYGGDLDLLTGPAIGASSSMINPDPPFVHLSDMDKSVMTDIARNAMDELIRLLQTDEPLWTKGLKDGMEILNIDNYKRLFPRHNDTPKNPNVRTEASKASGVVMMNSLQLVDMFFDSIKWIELFPTIVSRARTIEVISSGLLGSPSGSLQLMYEELQVLSPLVPARQLYLLRSVQQIEQGSWAVVNVSYDLPQYNPYAQSRFKVHRLPSGCFIQDMPNGYSKVTWVEHMEVEEVALNDRLYRDFIHSGLAFGAKRWLASLQRACERTSSLMTTTMSHDIGGGIPSPEGKRSMMKLSKRMVNNFCSSINPSNGHQWTSHSGMNEFEVRATLHKSTDPGQPNGMVLSASTTIWLPVTPQNVFDFFRDGRTRPQWDVLSNQNPVQEVAHISTGTHPGNCISVLRAYTPSQNNMLILQESCIDASGSLVVYCPVDLPAINIAMNGEDPSYIPLLPSGFVITTDGHNEIKSEGNTSGASTSKTTSDPTSEHGTASTGSLVTVVFQIQVSSLPSAKMSPESLATVNNLITNTVSSSMAENELILLLHLHHAESNQNYFTLKVTHGGKFTSLPGRVYVDPVITWYDCVDYDLFNYYVFQALVDDIGVKDGVAGCHYRIPGEALDVGLLPLQNNDDVMKMLDLVPTHREIEVYVEAKRRRAKRAQKSKITDEVRVEPSNDPTMGPEQAETSIDGTNAQSPVTMIAGREQAEDETQIIDEVLDDTDTPAVQPHVSRVVGDADTHAAQPPVSRVDGPEQDEQQSQITDEDLFQFANTEDNVGVGDDLITDMVAELQSEPVVLELNKNFVDFEEVVERDDVERDDVGTSTQQVDEEEHVVDVSDFEDEEDGVGSPIEPAVDMREFKFDFDPHFENLSKLADHKIRLKEIRREYEGRSNVKKGEFFVTETFNRPKDIKQKLRTYALESRRDIRIEKCDQERIRAICRGTVVGYGRNDTGSSQPSASSSQSKGNFSRIAGPPFWPKCPNPSNLKPPHHHVPIGRPRKKRRVSRDEIAEQVMKKSMVKNGKLSKRGKTVKCGACGGQGHNKRACTGRRGNQGRTRREGVPDEVLERSTQPVGSSATEVGAGPSQPVGTQASEVAAGPSHQVGTQASQVSQFGTQASQVSQSTGNGGGQRKKRIKRKANIAK</sequence>
<keyword evidence="7" id="KW-0804">Transcription</keyword>
<dbReference type="PROSITE" id="PS50848">
    <property type="entry name" value="START"/>
    <property type="match status" value="1"/>
</dbReference>
<dbReference type="InterPro" id="IPR002913">
    <property type="entry name" value="START_lipid-bd_dom"/>
</dbReference>
<dbReference type="EMBL" id="PKPP01011981">
    <property type="protein sequence ID" value="PWA43175.1"/>
    <property type="molecule type" value="Genomic_DNA"/>
</dbReference>
<keyword evidence="4" id="KW-0175">Coiled coil</keyword>
<dbReference type="Proteomes" id="UP000245207">
    <property type="component" value="Unassembled WGS sequence"/>
</dbReference>
<gene>
    <name evidence="14" type="ORF">CTI12_AA538240</name>
</gene>
<protein>
    <submittedName>
        <fullName evidence="14">Homeodomain GLABROUS 11</fullName>
    </submittedName>
</protein>
<dbReference type="Pfam" id="PF25797">
    <property type="entry name" value="PDF2_C"/>
    <property type="match status" value="1"/>
</dbReference>
<dbReference type="PROSITE" id="PS50071">
    <property type="entry name" value="HOMEOBOX_2"/>
    <property type="match status" value="1"/>
</dbReference>
<feature type="region of interest" description="Disordered" evidence="11">
    <location>
        <begin position="825"/>
        <end position="857"/>
    </location>
</feature>
<dbReference type="GO" id="GO:0030154">
    <property type="term" value="P:cell differentiation"/>
    <property type="evidence" value="ECO:0007669"/>
    <property type="project" value="UniProtKB-ARBA"/>
</dbReference>
<dbReference type="GO" id="GO:0000981">
    <property type="term" value="F:DNA-binding transcription factor activity, RNA polymerase II-specific"/>
    <property type="evidence" value="ECO:0007669"/>
    <property type="project" value="InterPro"/>
</dbReference>
<dbReference type="STRING" id="35608.A0A2U1L2G2"/>
<evidence type="ECO:0000259" key="13">
    <source>
        <dbReference type="PROSITE" id="PS50848"/>
    </source>
</evidence>
<feature type="region of interest" description="Disordered" evidence="11">
    <location>
        <begin position="899"/>
        <end position="920"/>
    </location>
</feature>
<evidence type="ECO:0000256" key="7">
    <source>
        <dbReference type="ARBA" id="ARBA00023163"/>
    </source>
</evidence>
<evidence type="ECO:0000313" key="15">
    <source>
        <dbReference type="Proteomes" id="UP000245207"/>
    </source>
</evidence>
<dbReference type="GO" id="GO:0003677">
    <property type="term" value="F:DNA binding"/>
    <property type="evidence" value="ECO:0007669"/>
    <property type="project" value="UniProtKB-UniRule"/>
</dbReference>
<dbReference type="CDD" id="cd00086">
    <property type="entry name" value="homeodomain"/>
    <property type="match status" value="1"/>
</dbReference>
<organism evidence="14 15">
    <name type="scientific">Artemisia annua</name>
    <name type="common">Sweet wormwood</name>
    <dbReference type="NCBI Taxonomy" id="35608"/>
    <lineage>
        <taxon>Eukaryota</taxon>
        <taxon>Viridiplantae</taxon>
        <taxon>Streptophyta</taxon>
        <taxon>Embryophyta</taxon>
        <taxon>Tracheophyta</taxon>
        <taxon>Spermatophyta</taxon>
        <taxon>Magnoliopsida</taxon>
        <taxon>eudicotyledons</taxon>
        <taxon>Gunneridae</taxon>
        <taxon>Pentapetalae</taxon>
        <taxon>asterids</taxon>
        <taxon>campanulids</taxon>
        <taxon>Asterales</taxon>
        <taxon>Asteraceae</taxon>
        <taxon>Asteroideae</taxon>
        <taxon>Anthemideae</taxon>
        <taxon>Artemisiinae</taxon>
        <taxon>Artemisia</taxon>
    </lineage>
</organism>
<keyword evidence="8 9" id="KW-0539">Nucleus</keyword>
<dbReference type="Pfam" id="PF26130">
    <property type="entry name" value="PB1-like"/>
    <property type="match status" value="1"/>
</dbReference>
<keyword evidence="6 9" id="KW-0371">Homeobox</keyword>
<comment type="similarity">
    <text evidence="2">Belongs to the HD-ZIP homeobox family. Class IV subfamily.</text>
</comment>
<dbReference type="InterPro" id="IPR057993">
    <property type="entry name" value="HD-Zip_IV_C"/>
</dbReference>
<reference evidence="14 15" key="1">
    <citation type="journal article" date="2018" name="Mol. Plant">
        <title>The genome of Artemisia annua provides insight into the evolution of Asteraceae family and artemisinin biosynthesis.</title>
        <authorList>
            <person name="Shen Q."/>
            <person name="Zhang L."/>
            <person name="Liao Z."/>
            <person name="Wang S."/>
            <person name="Yan T."/>
            <person name="Shi P."/>
            <person name="Liu M."/>
            <person name="Fu X."/>
            <person name="Pan Q."/>
            <person name="Wang Y."/>
            <person name="Lv Z."/>
            <person name="Lu X."/>
            <person name="Zhang F."/>
            <person name="Jiang W."/>
            <person name="Ma Y."/>
            <person name="Chen M."/>
            <person name="Hao X."/>
            <person name="Li L."/>
            <person name="Tang Y."/>
            <person name="Lv G."/>
            <person name="Zhou Y."/>
            <person name="Sun X."/>
            <person name="Brodelius P.E."/>
            <person name="Rose J.K.C."/>
            <person name="Tang K."/>
        </authorList>
    </citation>
    <scope>NUCLEOTIDE SEQUENCE [LARGE SCALE GENOMIC DNA]</scope>
    <source>
        <strain evidence="15">cv. Huhao1</strain>
        <tissue evidence="14">Leaf</tissue>
    </source>
</reference>
<feature type="compositionally biased region" description="Low complexity" evidence="11">
    <location>
        <begin position="1117"/>
        <end position="1127"/>
    </location>
</feature>
<feature type="DNA-binding region" description="Homeobox" evidence="9">
    <location>
        <begin position="15"/>
        <end position="74"/>
    </location>
</feature>
<dbReference type="SMART" id="SM00389">
    <property type="entry name" value="HOX"/>
    <property type="match status" value="1"/>
</dbReference>
<evidence type="ECO:0000313" key="14">
    <source>
        <dbReference type="EMBL" id="PWA43175.1"/>
    </source>
</evidence>
<evidence type="ECO:0000256" key="3">
    <source>
        <dbReference type="ARBA" id="ARBA00023015"/>
    </source>
</evidence>
<evidence type="ECO:0000256" key="10">
    <source>
        <dbReference type="RuleBase" id="RU000682"/>
    </source>
</evidence>
<dbReference type="InterPro" id="IPR023393">
    <property type="entry name" value="START-like_dom_sf"/>
</dbReference>